<evidence type="ECO:0000256" key="1">
    <source>
        <dbReference type="ARBA" id="ARBA00001541"/>
    </source>
</evidence>
<comment type="function">
    <text evidence="5">Methylation of the membrane-bound methyl-accepting chemotaxis proteins (MCP) to form gamma-glutamyl methyl ester residues in MCP.</text>
</comment>
<dbReference type="Pfam" id="PF03705">
    <property type="entry name" value="CheR_N"/>
    <property type="match status" value="1"/>
</dbReference>
<dbReference type="Gene3D" id="1.10.155.10">
    <property type="entry name" value="Chemotaxis receptor methyltransferase CheR, N-terminal domain"/>
    <property type="match status" value="1"/>
</dbReference>
<dbReference type="Proteomes" id="UP000321062">
    <property type="component" value="Chromosome"/>
</dbReference>
<dbReference type="PROSITE" id="PS50123">
    <property type="entry name" value="CHER"/>
    <property type="match status" value="1"/>
</dbReference>
<dbReference type="PRINTS" id="PR00996">
    <property type="entry name" value="CHERMTFRASE"/>
</dbReference>
<evidence type="ECO:0000256" key="3">
    <source>
        <dbReference type="ARBA" id="ARBA00022679"/>
    </source>
</evidence>
<sequence length="294" mass="33467">MPPFARTAVRLDDDDDDHLSVHDFQRIASLIGKEVGIKLPPTKRLMVEGRLRKRIRVLGLSSFDRYGDLLFRSDGGLEAELPFLINAVTTNKTDFFREPEHFECMEKVLVPKLLEARRSERKPLLKVWSAASSTGAEAYSIAMLLADMVAQQRDFRFAVLGTDISSDVLDQGRRAVYPADQVVPVPPAMHSRYIMHARRPGLRPEVRIVPELRRLVRFERLNLMDAAYPFDKDVDIIFLRNVLIYFEKQDQAAVVTRLVNHLRPGGYLLLGHSESMIGTSVTMRQVAPAVFQRV</sequence>
<dbReference type="PROSITE" id="PS00018">
    <property type="entry name" value="EF_HAND_1"/>
    <property type="match status" value="1"/>
</dbReference>
<comment type="catalytic activity">
    <reaction evidence="1 5">
        <text>L-glutamyl-[protein] + S-adenosyl-L-methionine = [protein]-L-glutamate 5-O-methyl ester + S-adenosyl-L-homocysteine</text>
        <dbReference type="Rhea" id="RHEA:24452"/>
        <dbReference type="Rhea" id="RHEA-COMP:10208"/>
        <dbReference type="Rhea" id="RHEA-COMP:10311"/>
        <dbReference type="ChEBI" id="CHEBI:29973"/>
        <dbReference type="ChEBI" id="CHEBI:57856"/>
        <dbReference type="ChEBI" id="CHEBI:59789"/>
        <dbReference type="ChEBI" id="CHEBI:82795"/>
        <dbReference type="EC" id="2.1.1.80"/>
    </reaction>
</comment>
<evidence type="ECO:0000256" key="4">
    <source>
        <dbReference type="ARBA" id="ARBA00022691"/>
    </source>
</evidence>
<dbReference type="RefSeq" id="WP_147655063.1">
    <property type="nucleotide sequence ID" value="NZ_BMFM01000001.1"/>
</dbReference>
<dbReference type="OrthoDB" id="9816309at2"/>
<dbReference type="InterPro" id="IPR018247">
    <property type="entry name" value="EF_Hand_1_Ca_BS"/>
</dbReference>
<dbReference type="GO" id="GO:0008983">
    <property type="term" value="F:protein-glutamate O-methyltransferase activity"/>
    <property type="evidence" value="ECO:0007669"/>
    <property type="project" value="UniProtKB-EC"/>
</dbReference>
<dbReference type="GO" id="GO:0032259">
    <property type="term" value="P:methylation"/>
    <property type="evidence" value="ECO:0007669"/>
    <property type="project" value="UniProtKB-KW"/>
</dbReference>
<dbReference type="Pfam" id="PF01739">
    <property type="entry name" value="CheR"/>
    <property type="match status" value="1"/>
</dbReference>
<keyword evidence="3 5" id="KW-0808">Transferase</keyword>
<dbReference type="InterPro" id="IPR036804">
    <property type="entry name" value="CheR_N_sf"/>
</dbReference>
<evidence type="ECO:0000256" key="5">
    <source>
        <dbReference type="PIRNR" id="PIRNR000410"/>
    </source>
</evidence>
<keyword evidence="4 5" id="KW-0949">S-adenosyl-L-methionine</keyword>
<organism evidence="6 7">
    <name type="scientific">Paradevosia tibetensis</name>
    <dbReference type="NCBI Taxonomy" id="1447062"/>
    <lineage>
        <taxon>Bacteria</taxon>
        <taxon>Pseudomonadati</taxon>
        <taxon>Pseudomonadota</taxon>
        <taxon>Alphaproteobacteria</taxon>
        <taxon>Hyphomicrobiales</taxon>
        <taxon>Devosiaceae</taxon>
        <taxon>Paradevosia</taxon>
    </lineage>
</organism>
<keyword evidence="2 5" id="KW-0489">Methyltransferase</keyword>
<evidence type="ECO:0000313" key="7">
    <source>
        <dbReference type="Proteomes" id="UP000321062"/>
    </source>
</evidence>
<dbReference type="InterPro" id="IPR022642">
    <property type="entry name" value="CheR_C"/>
</dbReference>
<dbReference type="PANTHER" id="PTHR24422">
    <property type="entry name" value="CHEMOTAXIS PROTEIN METHYLTRANSFERASE"/>
    <property type="match status" value="1"/>
</dbReference>
<dbReference type="SMART" id="SM00138">
    <property type="entry name" value="MeTrc"/>
    <property type="match status" value="1"/>
</dbReference>
<dbReference type="InterPro" id="IPR026024">
    <property type="entry name" value="Chemotaxis_MeTrfase_CheR"/>
</dbReference>
<dbReference type="Gene3D" id="3.40.50.150">
    <property type="entry name" value="Vaccinia Virus protein VP39"/>
    <property type="match status" value="1"/>
</dbReference>
<reference evidence="6 7" key="1">
    <citation type="journal article" date="2015" name="Int. J. Syst. Evol. Microbiol.">
        <title>Youhaiella tibetensis gen. nov., sp. nov., isolated from subsurface sediment.</title>
        <authorList>
            <person name="Wang Y.X."/>
            <person name="Huang F.Q."/>
            <person name="Nogi Y."/>
            <person name="Pang S.J."/>
            <person name="Wang P.K."/>
            <person name="Lv J."/>
        </authorList>
    </citation>
    <scope>NUCLEOTIDE SEQUENCE [LARGE SCALE GENOMIC DNA]</scope>
    <source>
        <strain evidence="7">fig4</strain>
    </source>
</reference>
<dbReference type="EMBL" id="CP041690">
    <property type="protein sequence ID" value="QEE19249.1"/>
    <property type="molecule type" value="Genomic_DNA"/>
</dbReference>
<accession>A0A5B9DKN8</accession>
<dbReference type="InterPro" id="IPR000780">
    <property type="entry name" value="CheR_MeTrfase"/>
</dbReference>
<gene>
    <name evidence="6" type="ORF">FNA67_03275</name>
</gene>
<dbReference type="EC" id="2.1.1.80" evidence="5"/>
<dbReference type="PANTHER" id="PTHR24422:SF26">
    <property type="entry name" value="CHEMOTAXIS PROTEIN METHYLTRANSFERASE"/>
    <property type="match status" value="1"/>
</dbReference>
<proteinExistence type="predicted"/>
<evidence type="ECO:0000313" key="6">
    <source>
        <dbReference type="EMBL" id="QEE19249.1"/>
    </source>
</evidence>
<dbReference type="AlphaFoldDB" id="A0A5B9DKN8"/>
<dbReference type="SUPFAM" id="SSF47757">
    <property type="entry name" value="Chemotaxis receptor methyltransferase CheR, N-terminal domain"/>
    <property type="match status" value="1"/>
</dbReference>
<dbReference type="SUPFAM" id="SSF53335">
    <property type="entry name" value="S-adenosyl-L-methionine-dependent methyltransferases"/>
    <property type="match status" value="1"/>
</dbReference>
<protein>
    <recommendedName>
        <fullName evidence="5">Chemotaxis protein methyltransferase</fullName>
        <ecNumber evidence="5">2.1.1.80</ecNumber>
    </recommendedName>
</protein>
<dbReference type="KEGG" id="yti:FNA67_03275"/>
<keyword evidence="7" id="KW-1185">Reference proteome</keyword>
<evidence type="ECO:0000256" key="2">
    <source>
        <dbReference type="ARBA" id="ARBA00022603"/>
    </source>
</evidence>
<dbReference type="InterPro" id="IPR029063">
    <property type="entry name" value="SAM-dependent_MTases_sf"/>
</dbReference>
<name>A0A5B9DKN8_9HYPH</name>
<dbReference type="InterPro" id="IPR050903">
    <property type="entry name" value="Bact_Chemotaxis_MeTrfase"/>
</dbReference>
<dbReference type="PIRSF" id="PIRSF000410">
    <property type="entry name" value="CheR"/>
    <property type="match status" value="1"/>
</dbReference>
<dbReference type="InterPro" id="IPR022641">
    <property type="entry name" value="CheR_N"/>
</dbReference>